<dbReference type="InterPro" id="IPR015373">
    <property type="entry name" value="Interferon/interleukin_rcp_dom"/>
</dbReference>
<dbReference type="Pfam" id="PF01108">
    <property type="entry name" value="Tissue_fac"/>
    <property type="match status" value="1"/>
</dbReference>
<feature type="chain" id="PRO_5042272914" evidence="3">
    <location>
        <begin position="23"/>
        <end position="349"/>
    </location>
</feature>
<comment type="caution">
    <text evidence="5">The sequence shown here is derived from an EMBL/GenBank/DDBJ whole genome shotgun (WGS) entry which is preliminary data.</text>
</comment>
<gene>
    <name evidence="5" type="primary">Il10rb</name>
    <name evidence="5" type="ORF">AOXY_G10740</name>
</gene>
<keyword evidence="2" id="KW-0812">Transmembrane</keyword>
<keyword evidence="6" id="KW-1185">Reference proteome</keyword>
<evidence type="ECO:0000313" key="6">
    <source>
        <dbReference type="Proteomes" id="UP001230051"/>
    </source>
</evidence>
<dbReference type="EMBL" id="JAGXEW010000009">
    <property type="protein sequence ID" value="KAK1167940.1"/>
    <property type="molecule type" value="Genomic_DNA"/>
</dbReference>
<dbReference type="GO" id="GO:0004896">
    <property type="term" value="F:cytokine receptor activity"/>
    <property type="evidence" value="ECO:0007669"/>
    <property type="project" value="TreeGrafter"/>
</dbReference>
<evidence type="ECO:0000256" key="1">
    <source>
        <dbReference type="SAM" id="MobiDB-lite"/>
    </source>
</evidence>
<dbReference type="Pfam" id="PF09294">
    <property type="entry name" value="Interfer-bind"/>
    <property type="match status" value="1"/>
</dbReference>
<reference evidence="5" key="1">
    <citation type="submission" date="2022-02" db="EMBL/GenBank/DDBJ databases">
        <title>Atlantic sturgeon de novo genome assembly.</title>
        <authorList>
            <person name="Stock M."/>
            <person name="Klopp C."/>
            <person name="Guiguen Y."/>
            <person name="Cabau C."/>
            <person name="Parinello H."/>
            <person name="Santidrian Yebra-Pimentel E."/>
            <person name="Kuhl H."/>
            <person name="Dirks R.P."/>
            <person name="Guessner J."/>
            <person name="Wuertz S."/>
            <person name="Du K."/>
            <person name="Schartl M."/>
        </authorList>
    </citation>
    <scope>NUCLEOTIDE SEQUENCE</scope>
    <source>
        <strain evidence="5">STURGEONOMICS-FGT-2020</strain>
        <tissue evidence="5">Whole blood</tissue>
    </source>
</reference>
<feature type="domain" description="Fibronectin type-III" evidence="4">
    <location>
        <begin position="24"/>
        <end position="117"/>
    </location>
</feature>
<dbReference type="PROSITE" id="PS50853">
    <property type="entry name" value="FN3"/>
    <property type="match status" value="2"/>
</dbReference>
<keyword evidence="2" id="KW-0472">Membrane</keyword>
<dbReference type="AlphaFoldDB" id="A0AAD8G404"/>
<dbReference type="InterPro" id="IPR036116">
    <property type="entry name" value="FN3_sf"/>
</dbReference>
<protein>
    <submittedName>
        <fullName evidence="5">Interleukin-10 receptor subunit beta-like</fullName>
    </submittedName>
</protein>
<dbReference type="Gene3D" id="2.60.40.10">
    <property type="entry name" value="Immunoglobulins"/>
    <property type="match status" value="2"/>
</dbReference>
<organism evidence="5 6">
    <name type="scientific">Acipenser oxyrinchus oxyrinchus</name>
    <dbReference type="NCBI Taxonomy" id="40147"/>
    <lineage>
        <taxon>Eukaryota</taxon>
        <taxon>Metazoa</taxon>
        <taxon>Chordata</taxon>
        <taxon>Craniata</taxon>
        <taxon>Vertebrata</taxon>
        <taxon>Euteleostomi</taxon>
        <taxon>Actinopterygii</taxon>
        <taxon>Chondrostei</taxon>
        <taxon>Acipenseriformes</taxon>
        <taxon>Acipenseridae</taxon>
        <taxon>Acipenser</taxon>
    </lineage>
</organism>
<feature type="region of interest" description="Disordered" evidence="1">
    <location>
        <begin position="314"/>
        <end position="349"/>
    </location>
</feature>
<evidence type="ECO:0000256" key="2">
    <source>
        <dbReference type="SAM" id="Phobius"/>
    </source>
</evidence>
<proteinExistence type="predicted"/>
<feature type="domain" description="Fibronectin type-III" evidence="4">
    <location>
        <begin position="122"/>
        <end position="222"/>
    </location>
</feature>
<dbReference type="InterPro" id="IPR050650">
    <property type="entry name" value="Type-II_Cytokine-TF_Rcpt"/>
</dbReference>
<keyword evidence="5" id="KW-0675">Receptor</keyword>
<feature type="compositionally biased region" description="Basic and acidic residues" evidence="1">
    <location>
        <begin position="314"/>
        <end position="343"/>
    </location>
</feature>
<name>A0AAD8G404_ACIOX</name>
<dbReference type="InterPro" id="IPR013783">
    <property type="entry name" value="Ig-like_fold"/>
</dbReference>
<evidence type="ECO:0000313" key="5">
    <source>
        <dbReference type="EMBL" id="KAK1167940.1"/>
    </source>
</evidence>
<dbReference type="Proteomes" id="UP001230051">
    <property type="component" value="Unassembled WGS sequence"/>
</dbReference>
<dbReference type="PANTHER" id="PTHR20859:SF46">
    <property type="entry name" value="INTERFERON GAMMA RECEPTOR 2"/>
    <property type="match status" value="1"/>
</dbReference>
<feature type="signal peptide" evidence="3">
    <location>
        <begin position="1"/>
        <end position="22"/>
    </location>
</feature>
<keyword evidence="3" id="KW-0732">Signal</keyword>
<evidence type="ECO:0000256" key="3">
    <source>
        <dbReference type="SAM" id="SignalP"/>
    </source>
</evidence>
<evidence type="ECO:0000259" key="4">
    <source>
        <dbReference type="PROSITE" id="PS50853"/>
    </source>
</evidence>
<feature type="transmembrane region" description="Helical" evidence="2">
    <location>
        <begin position="227"/>
        <end position="253"/>
    </location>
</feature>
<dbReference type="CDD" id="cd00063">
    <property type="entry name" value="FN3"/>
    <property type="match status" value="1"/>
</dbReference>
<accession>A0AAD8G404</accession>
<dbReference type="SUPFAM" id="SSF49265">
    <property type="entry name" value="Fibronectin type III"/>
    <property type="match status" value="2"/>
</dbReference>
<dbReference type="PANTHER" id="PTHR20859">
    <property type="entry name" value="INTERFERON/INTERLEUKIN RECEPTOR"/>
    <property type="match status" value="1"/>
</dbReference>
<dbReference type="InterPro" id="IPR003961">
    <property type="entry name" value="FN3_dom"/>
</dbReference>
<keyword evidence="2" id="KW-1133">Transmembrane helix</keyword>
<sequence>MSTSFSSCLLTSIILFSDLVLGSVPEPKHVTVSSVNLGAVLQWDPVTSEDNVTYTAEFARAFNENRYIQVCQNIRDTKCDFTGNISAFGIFHFRVKSVRQGNASQWVYVKAFTADLHTRIGPPSDVKLKSRSGFLDINISDPLMKIKDKTLHNTFNNVLYLVSYWKKTSREEVKTIRSEQTFLVLGDLEPWSTYCVQVQISVSFNNTAEPSRPVCKRSTSDGKTPGWMIAVILICSLVAVVAVILCLFFAGFYTCKTVHFFFPSCKLPEHYKELLTTTSNSYAFLDIQNNKELDEIFDEISIVLEQPATPIEVMKTEQESKESLEEQPLVERKDDPEFRKDIPHYGNLN</sequence>
<dbReference type="GO" id="GO:0005886">
    <property type="term" value="C:plasma membrane"/>
    <property type="evidence" value="ECO:0007669"/>
    <property type="project" value="TreeGrafter"/>
</dbReference>